<accession>A0AB39LDC6</accession>
<reference evidence="2" key="1">
    <citation type="submission" date="2024-07" db="EMBL/GenBank/DDBJ databases">
        <authorList>
            <person name="Li G."/>
        </authorList>
    </citation>
    <scope>NUCLEOTIDE SEQUENCE</scope>
    <source>
        <strain evidence="2">CP1998</strain>
    </source>
</reference>
<name>A0AB39LDC6_9STRE</name>
<dbReference type="RefSeq" id="WP_369087976.1">
    <property type="nucleotide sequence ID" value="NZ_CP163380.1"/>
</dbReference>
<sequence length="107" mass="13147">MYHSGNSELEQLEDRHHRFNQKLSELEWDYADMRMDVRQHTENLVDWLSALHFQAPSAEAQSGLERLFALQEEFEAELKRYEERLEEEREREQQDYYKQRQQLEKGD</sequence>
<gene>
    <name evidence="2" type="ORF">AB4X21_00405</name>
</gene>
<dbReference type="EMBL" id="CP163380">
    <property type="protein sequence ID" value="XDP49924.1"/>
    <property type="molecule type" value="Genomic_DNA"/>
</dbReference>
<proteinExistence type="predicted"/>
<dbReference type="AlphaFoldDB" id="A0AB39LDC6"/>
<evidence type="ECO:0000313" key="2">
    <source>
        <dbReference type="EMBL" id="XDP49924.1"/>
    </source>
</evidence>
<feature type="region of interest" description="Disordered" evidence="1">
    <location>
        <begin position="84"/>
        <end position="107"/>
    </location>
</feature>
<organism evidence="2">
    <name type="scientific">Streptococcus sp. CP1998</name>
    <dbReference type="NCBI Taxonomy" id="3238303"/>
    <lineage>
        <taxon>Bacteria</taxon>
        <taxon>Bacillati</taxon>
        <taxon>Bacillota</taxon>
        <taxon>Bacilli</taxon>
        <taxon>Lactobacillales</taxon>
        <taxon>Streptococcaceae</taxon>
        <taxon>Streptococcus</taxon>
    </lineage>
</organism>
<protein>
    <submittedName>
        <fullName evidence="2">Uncharacterized protein</fullName>
    </submittedName>
</protein>
<evidence type="ECO:0000256" key="1">
    <source>
        <dbReference type="SAM" id="MobiDB-lite"/>
    </source>
</evidence>